<organism evidence="1 2">
    <name type="scientific">Hibiscus sabdariffa</name>
    <name type="common">roselle</name>
    <dbReference type="NCBI Taxonomy" id="183260"/>
    <lineage>
        <taxon>Eukaryota</taxon>
        <taxon>Viridiplantae</taxon>
        <taxon>Streptophyta</taxon>
        <taxon>Embryophyta</taxon>
        <taxon>Tracheophyta</taxon>
        <taxon>Spermatophyta</taxon>
        <taxon>Magnoliopsida</taxon>
        <taxon>eudicotyledons</taxon>
        <taxon>Gunneridae</taxon>
        <taxon>Pentapetalae</taxon>
        <taxon>rosids</taxon>
        <taxon>malvids</taxon>
        <taxon>Malvales</taxon>
        <taxon>Malvaceae</taxon>
        <taxon>Malvoideae</taxon>
        <taxon>Hibiscus</taxon>
    </lineage>
</organism>
<reference evidence="1 2" key="1">
    <citation type="journal article" date="2024" name="G3 (Bethesda)">
        <title>Genome assembly of Hibiscus sabdariffa L. provides insights into metabolisms of medicinal natural products.</title>
        <authorList>
            <person name="Kim T."/>
        </authorList>
    </citation>
    <scope>NUCLEOTIDE SEQUENCE [LARGE SCALE GENOMIC DNA]</scope>
    <source>
        <strain evidence="1">TK-2024</strain>
        <tissue evidence="1">Old leaves</tissue>
    </source>
</reference>
<keyword evidence="2" id="KW-1185">Reference proteome</keyword>
<evidence type="ECO:0000313" key="2">
    <source>
        <dbReference type="Proteomes" id="UP001396334"/>
    </source>
</evidence>
<accession>A0ABR2U5Z2</accession>
<name>A0ABR2U5Z2_9ROSI</name>
<protein>
    <submittedName>
        <fullName evidence="1">Uncharacterized protein</fullName>
    </submittedName>
</protein>
<comment type="caution">
    <text evidence="1">The sequence shown here is derived from an EMBL/GenBank/DDBJ whole genome shotgun (WGS) entry which is preliminary data.</text>
</comment>
<sequence>MSGKSDSRMKILILYVLKVKQSVDVEIDTLKAMNIGKDYALNSMEDSETSFRFLREKEFLGNSSLLYPLRTVGNHEEVGLESSISKVLHDVANMGIAHALGFVESTNNTSRVGWAKVVSEITKARGPSTDGARMGMPWDFANKEVGLSGWEAGGSFFPEMETIVCSRKPITKKRYGSLLEIQDRVLSTLEKKEEGS</sequence>
<dbReference type="Proteomes" id="UP001396334">
    <property type="component" value="Unassembled WGS sequence"/>
</dbReference>
<evidence type="ECO:0000313" key="1">
    <source>
        <dbReference type="EMBL" id="KAK9045121.1"/>
    </source>
</evidence>
<gene>
    <name evidence="1" type="ORF">V6N11_059010</name>
</gene>
<dbReference type="EMBL" id="JBBPBN010000002">
    <property type="protein sequence ID" value="KAK9045121.1"/>
    <property type="molecule type" value="Genomic_DNA"/>
</dbReference>
<proteinExistence type="predicted"/>